<reference evidence="5 6" key="1">
    <citation type="submission" date="2015-11" db="EMBL/GenBank/DDBJ databases">
        <authorList>
            <person name="Sahl J."/>
            <person name="Wagner D."/>
            <person name="Keim P."/>
        </authorList>
    </citation>
    <scope>NUCLEOTIDE SEQUENCE [LARGE SCALE GENOMIC DNA]</scope>
    <source>
        <strain evidence="5 6">BDU18</strain>
    </source>
</reference>
<comment type="caution">
    <text evidence="5">The sequence shown here is derived from an EMBL/GenBank/DDBJ whole genome shotgun (WGS) entry which is preliminary data.</text>
</comment>
<dbReference type="PANTHER" id="PTHR43384:SF6">
    <property type="entry name" value="SEPTUM SITE-DETERMINING PROTEIN MIND HOMOLOG, CHLOROPLASTIC"/>
    <property type="match status" value="1"/>
</dbReference>
<keyword evidence="3" id="KW-0597">Phosphoprotein</keyword>
<dbReference type="EMBL" id="LNJQ01000001">
    <property type="protein sequence ID" value="KWZ43146.1"/>
    <property type="molecule type" value="Genomic_DNA"/>
</dbReference>
<feature type="domain" description="Response regulatory" evidence="4">
    <location>
        <begin position="24"/>
        <end position="142"/>
    </location>
</feature>
<gene>
    <name evidence="5" type="ORF">WS72_09915</name>
</gene>
<keyword evidence="1" id="KW-0547">Nucleotide-binding</keyword>
<feature type="modified residue" description="4-aspartylphosphate" evidence="3">
    <location>
        <position position="77"/>
    </location>
</feature>
<dbReference type="SUPFAM" id="SSF52172">
    <property type="entry name" value="CheY-like"/>
    <property type="match status" value="1"/>
</dbReference>
<dbReference type="PROSITE" id="PS50110">
    <property type="entry name" value="RESPONSE_REGULATORY"/>
    <property type="match status" value="1"/>
</dbReference>
<dbReference type="InterPro" id="IPR001789">
    <property type="entry name" value="Sig_transdc_resp-reg_receiver"/>
</dbReference>
<name>A0ABR5TDR5_9BURK</name>
<evidence type="ECO:0000259" key="4">
    <source>
        <dbReference type="PROSITE" id="PS50110"/>
    </source>
</evidence>
<sequence length="411" mass="43040">MGAFDLMSGASRAKDLRAAASGARLIAIVADPASDEVIRNLIVDQAMAGAHVARGSIDDAIALMRDLAHGPQHLIVDVSGAAMPLSDLARLADVCDPSVNVIVVGEHNDVGLFRNMLRVGVRDYLVKPLTVELVHRALSAADPGAAARTGKAIGFVGARGGVGVTSIAVSLARHLAERTRRRVAYVDLDCHGGAACSMFGVVSNQGLVELLQNPQRLDAQLINQAMVAQSDRLFVLSAELPYDSEPPLRAGAIAGLVGALRHQFHYVLLDLPERAGRLVDDALAACANVYIVADRSVHAAREAARLLRHAEARDGGAHASLILNNAQQPVRGRVEAADFARAVGRASMLELPYEPQTLAVAENLGAALDAARGGAFAAGIVALAQGLTGADAAPAERRPWYARLAGARGRR</sequence>
<accession>A0ABR5TDR5</accession>
<dbReference type="RefSeq" id="WP_038743095.1">
    <property type="nucleotide sequence ID" value="NZ_CP013417.1"/>
</dbReference>
<keyword evidence="2" id="KW-0067">ATP-binding</keyword>
<evidence type="ECO:0000313" key="5">
    <source>
        <dbReference type="EMBL" id="KWZ43146.1"/>
    </source>
</evidence>
<dbReference type="Pfam" id="PF13614">
    <property type="entry name" value="AAA_31"/>
    <property type="match status" value="1"/>
</dbReference>
<dbReference type="InterPro" id="IPR025669">
    <property type="entry name" value="AAA_dom"/>
</dbReference>
<evidence type="ECO:0000313" key="6">
    <source>
        <dbReference type="Proteomes" id="UP000070255"/>
    </source>
</evidence>
<dbReference type="InterPro" id="IPR027417">
    <property type="entry name" value="P-loop_NTPase"/>
</dbReference>
<evidence type="ECO:0000256" key="3">
    <source>
        <dbReference type="PROSITE-ProRule" id="PRU00169"/>
    </source>
</evidence>
<keyword evidence="6" id="KW-1185">Reference proteome</keyword>
<dbReference type="Gene3D" id="3.40.50.300">
    <property type="entry name" value="P-loop containing nucleotide triphosphate hydrolases"/>
    <property type="match status" value="1"/>
</dbReference>
<dbReference type="Gene3D" id="3.40.50.2300">
    <property type="match status" value="1"/>
</dbReference>
<evidence type="ECO:0000256" key="1">
    <source>
        <dbReference type="ARBA" id="ARBA00022741"/>
    </source>
</evidence>
<evidence type="ECO:0000256" key="2">
    <source>
        <dbReference type="ARBA" id="ARBA00022840"/>
    </source>
</evidence>
<organism evidence="5 6">
    <name type="scientific">Burkholderia savannae</name>
    <dbReference type="NCBI Taxonomy" id="1637837"/>
    <lineage>
        <taxon>Bacteria</taxon>
        <taxon>Pseudomonadati</taxon>
        <taxon>Pseudomonadota</taxon>
        <taxon>Betaproteobacteria</taxon>
        <taxon>Burkholderiales</taxon>
        <taxon>Burkholderiaceae</taxon>
        <taxon>Burkholderia</taxon>
        <taxon>pseudomallei group</taxon>
    </lineage>
</organism>
<dbReference type="InterPro" id="IPR011006">
    <property type="entry name" value="CheY-like_superfamily"/>
</dbReference>
<proteinExistence type="predicted"/>
<protein>
    <submittedName>
        <fullName evidence="5">Fimbrial protein</fullName>
    </submittedName>
</protein>
<dbReference type="Proteomes" id="UP000070255">
    <property type="component" value="Unassembled WGS sequence"/>
</dbReference>
<dbReference type="PANTHER" id="PTHR43384">
    <property type="entry name" value="SEPTUM SITE-DETERMINING PROTEIN MIND HOMOLOG, CHLOROPLASTIC-RELATED"/>
    <property type="match status" value="1"/>
</dbReference>
<dbReference type="SUPFAM" id="SSF52540">
    <property type="entry name" value="P-loop containing nucleoside triphosphate hydrolases"/>
    <property type="match status" value="1"/>
</dbReference>
<dbReference type="InterPro" id="IPR050625">
    <property type="entry name" value="ParA/MinD_ATPase"/>
</dbReference>